<comment type="caution">
    <text evidence="6">The sequence shown here is derived from an EMBL/GenBank/DDBJ whole genome shotgun (WGS) entry which is preliminary data.</text>
</comment>
<dbReference type="RefSeq" id="WP_147153856.1">
    <property type="nucleotide sequence ID" value="NZ_BKAJ01000103.1"/>
</dbReference>
<dbReference type="PANTHER" id="PTHR30126">
    <property type="entry name" value="HTH-TYPE TRANSCRIPTIONAL REGULATOR"/>
    <property type="match status" value="1"/>
</dbReference>
<dbReference type="InterPro" id="IPR000847">
    <property type="entry name" value="LysR_HTH_N"/>
</dbReference>
<evidence type="ECO:0000256" key="4">
    <source>
        <dbReference type="ARBA" id="ARBA00023163"/>
    </source>
</evidence>
<dbReference type="SUPFAM" id="SSF53850">
    <property type="entry name" value="Periplasmic binding protein-like II"/>
    <property type="match status" value="1"/>
</dbReference>
<keyword evidence="4" id="KW-0804">Transcription</keyword>
<evidence type="ECO:0000313" key="6">
    <source>
        <dbReference type="EMBL" id="GEP58533.1"/>
    </source>
</evidence>
<keyword evidence="7" id="KW-1185">Reference proteome</keyword>
<dbReference type="Gene3D" id="3.40.190.290">
    <property type="match status" value="1"/>
</dbReference>
<dbReference type="Pfam" id="PF00126">
    <property type="entry name" value="HTH_1"/>
    <property type="match status" value="1"/>
</dbReference>
<name>A0A512NHV0_9HYPH</name>
<dbReference type="InterPro" id="IPR036390">
    <property type="entry name" value="WH_DNA-bd_sf"/>
</dbReference>
<organism evidence="6 7">
    <name type="scientific">Reyranella soli</name>
    <dbReference type="NCBI Taxonomy" id="1230389"/>
    <lineage>
        <taxon>Bacteria</taxon>
        <taxon>Pseudomonadati</taxon>
        <taxon>Pseudomonadota</taxon>
        <taxon>Alphaproteobacteria</taxon>
        <taxon>Hyphomicrobiales</taxon>
        <taxon>Reyranellaceae</taxon>
        <taxon>Reyranella</taxon>
    </lineage>
</organism>
<evidence type="ECO:0000256" key="1">
    <source>
        <dbReference type="ARBA" id="ARBA00009437"/>
    </source>
</evidence>
<dbReference type="Gene3D" id="1.10.10.10">
    <property type="entry name" value="Winged helix-like DNA-binding domain superfamily/Winged helix DNA-binding domain"/>
    <property type="match status" value="1"/>
</dbReference>
<evidence type="ECO:0000256" key="2">
    <source>
        <dbReference type="ARBA" id="ARBA00023015"/>
    </source>
</evidence>
<dbReference type="FunFam" id="1.10.10.10:FF:000001">
    <property type="entry name" value="LysR family transcriptional regulator"/>
    <property type="match status" value="1"/>
</dbReference>
<dbReference type="PROSITE" id="PS50931">
    <property type="entry name" value="HTH_LYSR"/>
    <property type="match status" value="1"/>
</dbReference>
<dbReference type="SUPFAM" id="SSF46785">
    <property type="entry name" value="Winged helix' DNA-binding domain"/>
    <property type="match status" value="1"/>
</dbReference>
<evidence type="ECO:0000259" key="5">
    <source>
        <dbReference type="PROSITE" id="PS50931"/>
    </source>
</evidence>
<dbReference type="GO" id="GO:0003700">
    <property type="term" value="F:DNA-binding transcription factor activity"/>
    <property type="evidence" value="ECO:0007669"/>
    <property type="project" value="InterPro"/>
</dbReference>
<dbReference type="InterPro" id="IPR005119">
    <property type="entry name" value="LysR_subst-bd"/>
</dbReference>
<comment type="similarity">
    <text evidence="1">Belongs to the LysR transcriptional regulatory family.</text>
</comment>
<keyword evidence="3" id="KW-0238">DNA-binding</keyword>
<dbReference type="AlphaFoldDB" id="A0A512NHV0"/>
<protein>
    <submittedName>
        <fullName evidence="6">LysR family transcriptional regulator</fullName>
    </submittedName>
</protein>
<dbReference type="PANTHER" id="PTHR30126:SF40">
    <property type="entry name" value="HTH-TYPE TRANSCRIPTIONAL REGULATOR GLTR"/>
    <property type="match status" value="1"/>
</dbReference>
<evidence type="ECO:0000256" key="3">
    <source>
        <dbReference type="ARBA" id="ARBA00023125"/>
    </source>
</evidence>
<dbReference type="CDD" id="cd08442">
    <property type="entry name" value="PBP2_YofA_SoxR_like"/>
    <property type="match status" value="1"/>
</dbReference>
<sequence length="294" mass="31640">MDAADLRIFSAVARSGSMSKAAAELGTVQSNVTARIRALEERLGVDLFERTNRGATLTAAGLRLRPFADRVAGLLEDARRAVTDDGAPAGNLVVGSLETTAALRLSPVLAEFVATYPTVDLSLRTGTTQELIEQTIERRLDGAFVCGPVDHADLVAEPFFREELVVLTAPDVADFEALARQGGLRIIVLRAGCSYRQHLEALLARRGIAGVRHLEFGTLEAIVSCVGAGLGVTLLPEALIGPVWRRGRVRVHHLPPGEGEVETVFIRHRDAYASSALRAFLDCARPMMARRAAE</sequence>
<accession>A0A512NHV0</accession>
<dbReference type="Pfam" id="PF03466">
    <property type="entry name" value="LysR_substrate"/>
    <property type="match status" value="1"/>
</dbReference>
<proteinExistence type="inferred from homology"/>
<dbReference type="PRINTS" id="PR00039">
    <property type="entry name" value="HTHLYSR"/>
</dbReference>
<dbReference type="EMBL" id="BKAJ01000103">
    <property type="protein sequence ID" value="GEP58533.1"/>
    <property type="molecule type" value="Genomic_DNA"/>
</dbReference>
<gene>
    <name evidence="6" type="ORF">RSO01_56990</name>
</gene>
<dbReference type="GO" id="GO:0000976">
    <property type="term" value="F:transcription cis-regulatory region binding"/>
    <property type="evidence" value="ECO:0007669"/>
    <property type="project" value="TreeGrafter"/>
</dbReference>
<evidence type="ECO:0000313" key="7">
    <source>
        <dbReference type="Proteomes" id="UP000321058"/>
    </source>
</evidence>
<dbReference type="InterPro" id="IPR036388">
    <property type="entry name" value="WH-like_DNA-bd_sf"/>
</dbReference>
<dbReference type="OrthoDB" id="8479357at2"/>
<reference evidence="6 7" key="1">
    <citation type="submission" date="2019-07" db="EMBL/GenBank/DDBJ databases">
        <title>Whole genome shotgun sequence of Reyranella soli NBRC 108950.</title>
        <authorList>
            <person name="Hosoyama A."/>
            <person name="Uohara A."/>
            <person name="Ohji S."/>
            <person name="Ichikawa N."/>
        </authorList>
    </citation>
    <scope>NUCLEOTIDE SEQUENCE [LARGE SCALE GENOMIC DNA]</scope>
    <source>
        <strain evidence="6 7">NBRC 108950</strain>
    </source>
</reference>
<feature type="domain" description="HTH lysR-type" evidence="5">
    <location>
        <begin position="1"/>
        <end position="58"/>
    </location>
</feature>
<keyword evidence="2" id="KW-0805">Transcription regulation</keyword>
<dbReference type="Proteomes" id="UP000321058">
    <property type="component" value="Unassembled WGS sequence"/>
</dbReference>